<dbReference type="InterPro" id="IPR013767">
    <property type="entry name" value="PAS_fold"/>
</dbReference>
<dbReference type="SMART" id="SM00267">
    <property type="entry name" value="GGDEF"/>
    <property type="match status" value="1"/>
</dbReference>
<evidence type="ECO:0000313" key="5">
    <source>
        <dbReference type="EMBL" id="MFC4489699.1"/>
    </source>
</evidence>
<dbReference type="PROSITE" id="PS50883">
    <property type="entry name" value="EAL"/>
    <property type="match status" value="1"/>
</dbReference>
<dbReference type="PROSITE" id="PS50887">
    <property type="entry name" value="GGDEF"/>
    <property type="match status" value="1"/>
</dbReference>
<dbReference type="Gene3D" id="3.30.450.20">
    <property type="entry name" value="PAS domain"/>
    <property type="match status" value="3"/>
</dbReference>
<dbReference type="Pfam" id="PF00563">
    <property type="entry name" value="EAL"/>
    <property type="match status" value="1"/>
</dbReference>
<evidence type="ECO:0000259" key="4">
    <source>
        <dbReference type="PROSITE" id="PS50887"/>
    </source>
</evidence>
<reference evidence="6" key="1">
    <citation type="journal article" date="2019" name="Int. J. Syst. Evol. Microbiol.">
        <title>The Global Catalogue of Microorganisms (GCM) 10K type strain sequencing project: providing services to taxonomists for standard genome sequencing and annotation.</title>
        <authorList>
            <consortium name="The Broad Institute Genomics Platform"/>
            <consortium name="The Broad Institute Genome Sequencing Center for Infectious Disease"/>
            <person name="Wu L."/>
            <person name="Ma J."/>
        </authorList>
    </citation>
    <scope>NUCLEOTIDE SEQUENCE [LARGE SCALE GENOMIC DNA]</scope>
    <source>
        <strain evidence="6">CGMCC 4.7608</strain>
    </source>
</reference>
<dbReference type="SMART" id="SM00086">
    <property type="entry name" value="PAC"/>
    <property type="match status" value="3"/>
</dbReference>
<dbReference type="InterPro" id="IPR029787">
    <property type="entry name" value="Nucleotide_cyclase"/>
</dbReference>
<dbReference type="Pfam" id="PF01590">
    <property type="entry name" value="GAF"/>
    <property type="match status" value="1"/>
</dbReference>
<dbReference type="InterPro" id="IPR001633">
    <property type="entry name" value="EAL_dom"/>
</dbReference>
<feature type="domain" description="PAC" evidence="2">
    <location>
        <begin position="473"/>
        <end position="525"/>
    </location>
</feature>
<feature type="domain" description="PAC" evidence="2">
    <location>
        <begin position="595"/>
        <end position="647"/>
    </location>
</feature>
<protein>
    <submittedName>
        <fullName evidence="5">EAL domain-containing protein</fullName>
    </submittedName>
</protein>
<dbReference type="PROSITE" id="PS50113">
    <property type="entry name" value="PAC"/>
    <property type="match status" value="2"/>
</dbReference>
<dbReference type="Gene3D" id="3.20.20.450">
    <property type="entry name" value="EAL domain"/>
    <property type="match status" value="1"/>
</dbReference>
<proteinExistence type="predicted"/>
<dbReference type="Pfam" id="PF08448">
    <property type="entry name" value="PAS_4"/>
    <property type="match status" value="1"/>
</dbReference>
<gene>
    <name evidence="5" type="ORF">ACFO0R_08690</name>
</gene>
<dbReference type="InterPro" id="IPR000160">
    <property type="entry name" value="GGDEF_dom"/>
</dbReference>
<dbReference type="SUPFAM" id="SSF55781">
    <property type="entry name" value="GAF domain-like"/>
    <property type="match status" value="1"/>
</dbReference>
<dbReference type="NCBIfam" id="TIGR00229">
    <property type="entry name" value="sensory_box"/>
    <property type="match status" value="1"/>
</dbReference>
<comment type="caution">
    <text evidence="5">The sequence shown here is derived from an EMBL/GenBank/DDBJ whole genome shotgun (WGS) entry which is preliminary data.</text>
</comment>
<evidence type="ECO:0000313" key="6">
    <source>
        <dbReference type="Proteomes" id="UP001595999"/>
    </source>
</evidence>
<dbReference type="CDD" id="cd01948">
    <property type="entry name" value="EAL"/>
    <property type="match status" value="1"/>
</dbReference>
<feature type="domain" description="PAS" evidence="1">
    <location>
        <begin position="103"/>
        <end position="140"/>
    </location>
</feature>
<dbReference type="InterPro" id="IPR003018">
    <property type="entry name" value="GAF"/>
</dbReference>
<dbReference type="InterPro" id="IPR000014">
    <property type="entry name" value="PAS"/>
</dbReference>
<dbReference type="InterPro" id="IPR029016">
    <property type="entry name" value="GAF-like_dom_sf"/>
</dbReference>
<dbReference type="SMART" id="SM00065">
    <property type="entry name" value="GAF"/>
    <property type="match status" value="1"/>
</dbReference>
<dbReference type="InterPro" id="IPR043128">
    <property type="entry name" value="Rev_trsase/Diguanyl_cyclase"/>
</dbReference>
<evidence type="ECO:0000259" key="1">
    <source>
        <dbReference type="PROSITE" id="PS50112"/>
    </source>
</evidence>
<sequence>MPTTKKPAAVSGSAAGKHQRRLRDLLKRYDAAFAAGASLDSLLRQLEQLREYALRHAIDETQMLSALAARPEPPLDSAAGRQARQWLTDMTRGLGTQLSQASAPPQAQAMLEQLEDAVLLLDHASQQVLYVNAALMELLGGGSAPPCPLPLAALAPDSGLTEALRPLLTLPADKPSQISATPLRRPSGDAGHIDIRSRPLRIDARNCLLLTLRDATDRLASERMLTRHLDILAQLAGLSTELASQPAETLWSRMSALLERVGRFLDADRCLLALVDADGRQLNIVREWRRDAQPAGPPAAIARTRLCWLEQQLGQQRTLLLNDGAESPEAADALERLLGVDGHSALLATLRPRQCWRGVLAVSAPAPHSWLWIEQHMLQSVADMLSNFLERSQFHDDAQRRQREALALARIGYWEWRRGDAAPHWSAELYQLCQREPAQFQPVAAQLPALLPPTDWPLLRRALRQALRLRAAAQLDHRLLLPDGRERFVRHHIAQERDAGGRLLRLSGTLQDINEFKRREQALQQAAVVYEHTLEGVVIADADKRILDVNQAFCAITGYPRAELLGQMPRLLHSGHHDAGFYRQLWQSVEESGRWQGEIWNRHKDGSAAPAWLTVTVVRDENGAVRNYVGVFSDIAQIKKSAAEMAQLAHYDSLTTLPNRLLFLSRLEHAIETAKRERRRVAVLFIDLDNFKQINDTQGHGAGDHLLVEVAARLKDCLRANDTVARIGGDEFLILLENQKADNPVIDIANKIVKACARPFQLEGQPVTVGCSVGISIYPRDGQDAESLMRNADAAMYQAKNEGKGAFRFYTEELTQRARLRVEQEQELRLALERRELFLVFQPKYRLQDGVLTGAEALLRWQHPTQGLIGPDAFIPLAEETGLIIPIGSWLIRHACGVLRRWLDAGLSPGVLSLNIAGAQIQRAPILQTLKQALRDCRIPARQIELEVTERFVMSNPDAHLKVLRELRQLGVSLSIDDFGTGYSSLSYLRQLPVQTLKIDQSLVQGLPDHEHETSISLAIISLAKTLRLDLVAEGVETEAQRRFLLDAGCEHGQGYLYARPMPEDKLAELMRSGRVSAADS</sequence>
<organism evidence="5 6">
    <name type="scientific">Chromobacterium aquaticum</name>
    <dbReference type="NCBI Taxonomy" id="467180"/>
    <lineage>
        <taxon>Bacteria</taxon>
        <taxon>Pseudomonadati</taxon>
        <taxon>Pseudomonadota</taxon>
        <taxon>Betaproteobacteria</taxon>
        <taxon>Neisseriales</taxon>
        <taxon>Chromobacteriaceae</taxon>
        <taxon>Chromobacterium</taxon>
    </lineage>
</organism>
<dbReference type="PANTHER" id="PTHR44757">
    <property type="entry name" value="DIGUANYLATE CYCLASE DGCP"/>
    <property type="match status" value="1"/>
</dbReference>
<dbReference type="CDD" id="cd00130">
    <property type="entry name" value="PAS"/>
    <property type="match status" value="2"/>
</dbReference>
<keyword evidence="6" id="KW-1185">Reference proteome</keyword>
<accession>A0ABV8ZSR8</accession>
<dbReference type="SMART" id="SM00091">
    <property type="entry name" value="PAS"/>
    <property type="match status" value="3"/>
</dbReference>
<dbReference type="InterPro" id="IPR035965">
    <property type="entry name" value="PAS-like_dom_sf"/>
</dbReference>
<dbReference type="SUPFAM" id="SSF55785">
    <property type="entry name" value="PYP-like sensor domain (PAS domain)"/>
    <property type="match status" value="3"/>
</dbReference>
<dbReference type="InterPro" id="IPR000700">
    <property type="entry name" value="PAS-assoc_C"/>
</dbReference>
<dbReference type="Pfam" id="PF00989">
    <property type="entry name" value="PAS"/>
    <property type="match status" value="1"/>
</dbReference>
<dbReference type="SMART" id="SM00052">
    <property type="entry name" value="EAL"/>
    <property type="match status" value="1"/>
</dbReference>
<evidence type="ECO:0000259" key="2">
    <source>
        <dbReference type="PROSITE" id="PS50113"/>
    </source>
</evidence>
<dbReference type="Gene3D" id="3.30.70.270">
    <property type="match status" value="1"/>
</dbReference>
<dbReference type="InterPro" id="IPR035919">
    <property type="entry name" value="EAL_sf"/>
</dbReference>
<name>A0ABV8ZSR8_9NEIS</name>
<evidence type="ECO:0000259" key="3">
    <source>
        <dbReference type="PROSITE" id="PS50883"/>
    </source>
</evidence>
<feature type="domain" description="GGDEF" evidence="4">
    <location>
        <begin position="679"/>
        <end position="812"/>
    </location>
</feature>
<dbReference type="Pfam" id="PF13188">
    <property type="entry name" value="PAS_8"/>
    <property type="match status" value="1"/>
</dbReference>
<dbReference type="InterPro" id="IPR013656">
    <property type="entry name" value="PAS_4"/>
</dbReference>
<dbReference type="EMBL" id="JBHSEK010000004">
    <property type="protein sequence ID" value="MFC4489699.1"/>
    <property type="molecule type" value="Genomic_DNA"/>
</dbReference>
<dbReference type="PROSITE" id="PS50112">
    <property type="entry name" value="PAS"/>
    <property type="match status" value="2"/>
</dbReference>
<dbReference type="Proteomes" id="UP001595999">
    <property type="component" value="Unassembled WGS sequence"/>
</dbReference>
<dbReference type="RefSeq" id="WP_231461715.1">
    <property type="nucleotide sequence ID" value="NZ_JAJOHW010000043.1"/>
</dbReference>
<feature type="domain" description="EAL" evidence="3">
    <location>
        <begin position="821"/>
        <end position="1075"/>
    </location>
</feature>
<dbReference type="PANTHER" id="PTHR44757:SF2">
    <property type="entry name" value="BIOFILM ARCHITECTURE MAINTENANCE PROTEIN MBAA"/>
    <property type="match status" value="1"/>
</dbReference>
<dbReference type="SUPFAM" id="SSF141868">
    <property type="entry name" value="EAL domain-like"/>
    <property type="match status" value="1"/>
</dbReference>
<dbReference type="InterPro" id="IPR001610">
    <property type="entry name" value="PAC"/>
</dbReference>
<dbReference type="NCBIfam" id="TIGR00254">
    <property type="entry name" value="GGDEF"/>
    <property type="match status" value="1"/>
</dbReference>
<feature type="domain" description="PAS" evidence="1">
    <location>
        <begin position="522"/>
        <end position="567"/>
    </location>
</feature>
<dbReference type="Gene3D" id="3.30.450.40">
    <property type="match status" value="1"/>
</dbReference>
<dbReference type="CDD" id="cd01949">
    <property type="entry name" value="GGDEF"/>
    <property type="match status" value="1"/>
</dbReference>
<dbReference type="SUPFAM" id="SSF55073">
    <property type="entry name" value="Nucleotide cyclase"/>
    <property type="match status" value="1"/>
</dbReference>
<dbReference type="Gene3D" id="2.10.70.100">
    <property type="match status" value="1"/>
</dbReference>
<dbReference type="InterPro" id="IPR052155">
    <property type="entry name" value="Biofilm_reg_signaling"/>
</dbReference>
<dbReference type="Pfam" id="PF00990">
    <property type="entry name" value="GGDEF"/>
    <property type="match status" value="1"/>
</dbReference>